<evidence type="ECO:0000313" key="13">
    <source>
        <dbReference type="EMBL" id="MBB2925168.1"/>
    </source>
</evidence>
<dbReference type="GO" id="GO:0005829">
    <property type="term" value="C:cytosol"/>
    <property type="evidence" value="ECO:0007669"/>
    <property type="project" value="TreeGrafter"/>
</dbReference>
<dbReference type="GO" id="GO:0009229">
    <property type="term" value="P:thiamine diphosphate biosynthetic process"/>
    <property type="evidence" value="ECO:0007669"/>
    <property type="project" value="UniProtKB-UniPathway"/>
</dbReference>
<keyword evidence="8" id="KW-0067">ATP-binding</keyword>
<evidence type="ECO:0000256" key="1">
    <source>
        <dbReference type="ARBA" id="ARBA00000151"/>
    </source>
</evidence>
<evidence type="ECO:0000256" key="9">
    <source>
        <dbReference type="ARBA" id="ARBA00022977"/>
    </source>
</evidence>
<evidence type="ECO:0000259" key="12">
    <source>
        <dbReference type="Pfam" id="PF08543"/>
    </source>
</evidence>
<evidence type="ECO:0000256" key="10">
    <source>
        <dbReference type="SAM" id="MobiDB-lite"/>
    </source>
</evidence>
<dbReference type="InterPro" id="IPR013749">
    <property type="entry name" value="PM/HMP-P_kinase-1"/>
</dbReference>
<comment type="caution">
    <text evidence="13">The sequence shown here is derived from an EMBL/GenBank/DDBJ whole genome shotgun (WGS) entry which is preliminary data.</text>
</comment>
<evidence type="ECO:0000256" key="4">
    <source>
        <dbReference type="ARBA" id="ARBA00004769"/>
    </source>
</evidence>
<evidence type="ECO:0000313" key="14">
    <source>
        <dbReference type="Proteomes" id="UP000518206"/>
    </source>
</evidence>
<evidence type="ECO:0000256" key="2">
    <source>
        <dbReference type="ARBA" id="ARBA00000565"/>
    </source>
</evidence>
<dbReference type="NCBIfam" id="TIGR00097">
    <property type="entry name" value="HMP-P_kinase"/>
    <property type="match status" value="1"/>
</dbReference>
<dbReference type="EMBL" id="JACHVX010000007">
    <property type="protein sequence ID" value="MBB2925168.1"/>
    <property type="molecule type" value="Genomic_DNA"/>
</dbReference>
<dbReference type="RefSeq" id="WP_311702369.1">
    <property type="nucleotide sequence ID" value="NZ_JACHVX010000007.1"/>
</dbReference>
<dbReference type="AlphaFoldDB" id="A0A7W4UJ80"/>
<evidence type="ECO:0000256" key="8">
    <source>
        <dbReference type="ARBA" id="ARBA00022840"/>
    </source>
</evidence>
<reference evidence="13 14" key="2">
    <citation type="submission" date="2020-08" db="EMBL/GenBank/DDBJ databases">
        <authorList>
            <person name="Partida-Martinez L."/>
            <person name="Huntemann M."/>
            <person name="Clum A."/>
            <person name="Wang J."/>
            <person name="Palaniappan K."/>
            <person name="Ritter S."/>
            <person name="Chen I.-M."/>
            <person name="Stamatis D."/>
            <person name="Reddy T."/>
            <person name="O'Malley R."/>
            <person name="Daum C."/>
            <person name="Shapiro N."/>
            <person name="Ivanova N."/>
            <person name="Kyrpides N."/>
            <person name="Woyke T."/>
        </authorList>
    </citation>
    <scope>NUCLEOTIDE SEQUENCE [LARGE SCALE GENOMIC DNA]</scope>
    <source>
        <strain evidence="13 14">RAS26</strain>
    </source>
</reference>
<evidence type="ECO:0000256" key="5">
    <source>
        <dbReference type="ARBA" id="ARBA00022679"/>
    </source>
</evidence>
<dbReference type="FunFam" id="3.40.1190.20:FF:000003">
    <property type="entry name" value="Phosphomethylpyrimidine kinase ThiD"/>
    <property type="match status" value="1"/>
</dbReference>
<sequence length="561" mass="58205">MGTRAVARRERVVSALLGGAPLGGGPTTTDVPGGPDAAPDRVLFGAPGGPSRPRVLSVAGTDPTGGAGIQADLKSIAAHGGYGLAVVTALVAQNTRGVRASHVPDPAFLRAQLDAVSDDVTVDALKIGMVATEAVARELGAWLAAHRSPHVVLDPVMVATSGDRLLDGGAEDAVRSLLAHADLVTPNLPELAVLLDEPVAATWAEALDQGARLAHRHGVAVLVKGGHLAGEPGRSPDAVVTAEGTVEIDAPRVATLHTHGTGCSLSAAVATLRPQRDDWVTAVREAKEWLTGALRAGAALQVGTGNGPVDHAHRQGSARAFTDGAWEQVADLRAACDELAFVRGLAAGTLEPVQFAFYLTQDALYLREYARVLARASELAPDREAQEFFARGAHHCLAVESDLHRRWLGRYGPTGAGDAGTGGAGTGGAATSPVTAAYTDHLRAVAASGSYAELVAAVLPCYWLYADIGARLLARADLDGHPYADWIATYGDPEFARASDRARALTDAAARSVGPAERARMLEAFVRSCRHEWLFFAQGTSMPSWPAPSPAASEPEPAGVR</sequence>
<dbReference type="InterPro" id="IPR029056">
    <property type="entry name" value="Ribokinase-like"/>
</dbReference>
<dbReference type="InterPro" id="IPR004399">
    <property type="entry name" value="HMP/HMP-P_kinase_dom"/>
</dbReference>
<comment type="catalytic activity">
    <reaction evidence="2">
        <text>4-amino-2-methyl-5-(phosphooxymethyl)pyrimidine + ATP = 4-amino-2-methyl-5-(diphosphooxymethyl)pyrimidine + ADP</text>
        <dbReference type="Rhea" id="RHEA:19893"/>
        <dbReference type="ChEBI" id="CHEBI:30616"/>
        <dbReference type="ChEBI" id="CHEBI:57841"/>
        <dbReference type="ChEBI" id="CHEBI:58354"/>
        <dbReference type="ChEBI" id="CHEBI:456216"/>
        <dbReference type="EC" id="2.7.4.7"/>
    </reaction>
</comment>
<keyword evidence="9" id="KW-0784">Thiamine biosynthesis</keyword>
<feature type="region of interest" description="Disordered" evidence="10">
    <location>
        <begin position="542"/>
        <end position="561"/>
    </location>
</feature>
<comment type="function">
    <text evidence="3">Catalyzes the phosphorylation of hydroxymethylpyrimidine phosphate (HMP-P) to HMP-PP, and of HMP to HMP-P.</text>
</comment>
<dbReference type="Gene3D" id="3.40.1190.20">
    <property type="match status" value="1"/>
</dbReference>
<dbReference type="PANTHER" id="PTHR20858">
    <property type="entry name" value="PHOSPHOMETHYLPYRIMIDINE KINASE"/>
    <property type="match status" value="1"/>
</dbReference>
<dbReference type="GO" id="GO:0005524">
    <property type="term" value="F:ATP binding"/>
    <property type="evidence" value="ECO:0007669"/>
    <property type="project" value="UniProtKB-KW"/>
</dbReference>
<dbReference type="GO" id="GO:0008902">
    <property type="term" value="F:hydroxymethylpyrimidine kinase activity"/>
    <property type="evidence" value="ECO:0007669"/>
    <property type="project" value="UniProtKB-EC"/>
</dbReference>
<keyword evidence="7 13" id="KW-0418">Kinase</keyword>
<comment type="catalytic activity">
    <reaction evidence="1">
        <text>4-amino-5-hydroxymethyl-2-methylpyrimidine + ATP = 4-amino-2-methyl-5-(phosphooxymethyl)pyrimidine + ADP + H(+)</text>
        <dbReference type="Rhea" id="RHEA:23096"/>
        <dbReference type="ChEBI" id="CHEBI:15378"/>
        <dbReference type="ChEBI" id="CHEBI:16892"/>
        <dbReference type="ChEBI" id="CHEBI:30616"/>
        <dbReference type="ChEBI" id="CHEBI:58354"/>
        <dbReference type="ChEBI" id="CHEBI:456216"/>
        <dbReference type="EC" id="2.7.1.49"/>
    </reaction>
</comment>
<dbReference type="UniPathway" id="UPA00060">
    <property type="reaction ID" value="UER00138"/>
</dbReference>
<dbReference type="Gene3D" id="1.20.910.10">
    <property type="entry name" value="Heme oxygenase-like"/>
    <property type="match status" value="1"/>
</dbReference>
<feature type="domain" description="Thiaminase-2/PQQC" evidence="11">
    <location>
        <begin position="341"/>
        <end position="537"/>
    </location>
</feature>
<keyword evidence="6" id="KW-0547">Nucleotide-binding</keyword>
<evidence type="ECO:0000259" key="11">
    <source>
        <dbReference type="Pfam" id="PF03070"/>
    </source>
</evidence>
<dbReference type="GO" id="GO:0009228">
    <property type="term" value="P:thiamine biosynthetic process"/>
    <property type="evidence" value="ECO:0007669"/>
    <property type="project" value="UniProtKB-KW"/>
</dbReference>
<dbReference type="GO" id="GO:0008972">
    <property type="term" value="F:phosphomethylpyrimidine kinase activity"/>
    <property type="evidence" value="ECO:0007669"/>
    <property type="project" value="UniProtKB-EC"/>
</dbReference>
<evidence type="ECO:0000256" key="3">
    <source>
        <dbReference type="ARBA" id="ARBA00003848"/>
    </source>
</evidence>
<feature type="domain" description="Pyridoxamine kinase/Phosphomethylpyrimidine kinase" evidence="12">
    <location>
        <begin position="62"/>
        <end position="310"/>
    </location>
</feature>
<dbReference type="Pfam" id="PF03070">
    <property type="entry name" value="TENA_THI-4"/>
    <property type="match status" value="1"/>
</dbReference>
<dbReference type="PANTHER" id="PTHR20858:SF17">
    <property type="entry name" value="HYDROXYMETHYLPYRIMIDINE_PHOSPHOMETHYLPYRIMIDINE KINASE THI20-RELATED"/>
    <property type="match status" value="1"/>
</dbReference>
<accession>A0A7W4UJ80</accession>
<dbReference type="CDD" id="cd19365">
    <property type="entry name" value="TenA_C-like"/>
    <property type="match status" value="1"/>
</dbReference>
<reference evidence="13 14" key="1">
    <citation type="submission" date="2020-08" db="EMBL/GenBank/DDBJ databases">
        <title>The Agave Microbiome: Exploring the role of microbial communities in plant adaptations to desert environments.</title>
        <authorList>
            <person name="Partida-Martinez L.P."/>
        </authorList>
    </citation>
    <scope>NUCLEOTIDE SEQUENCE [LARGE SCALE GENOMIC DNA]</scope>
    <source>
        <strain evidence="13 14">RAS26</strain>
    </source>
</reference>
<protein>
    <submittedName>
        <fullName evidence="13">Hydroxymethylpyrimidine kinase/phosphomethylpyrimidine kinase</fullName>
    </submittedName>
</protein>
<dbReference type="Proteomes" id="UP000518206">
    <property type="component" value="Unassembled WGS sequence"/>
</dbReference>
<name>A0A7W4UJ80_9CELL</name>
<dbReference type="InterPro" id="IPR016084">
    <property type="entry name" value="Haem_Oase-like_multi-hlx"/>
</dbReference>
<dbReference type="Pfam" id="PF08543">
    <property type="entry name" value="Phos_pyr_kin"/>
    <property type="match status" value="1"/>
</dbReference>
<evidence type="ECO:0000256" key="6">
    <source>
        <dbReference type="ARBA" id="ARBA00022741"/>
    </source>
</evidence>
<dbReference type="InterPro" id="IPR004305">
    <property type="entry name" value="Thiaminase-2/PQQC"/>
</dbReference>
<gene>
    <name evidence="13" type="ORF">FHR80_004106</name>
</gene>
<proteinExistence type="predicted"/>
<keyword evidence="5" id="KW-0808">Transferase</keyword>
<comment type="pathway">
    <text evidence="4">Cofactor biosynthesis; thiamine diphosphate biosynthesis; 4-amino-2-methyl-5-diphosphomethylpyrimidine from 5-amino-1-(5-phospho-D-ribosyl)imidazole: step 3/3.</text>
</comment>
<evidence type="ECO:0000256" key="7">
    <source>
        <dbReference type="ARBA" id="ARBA00022777"/>
    </source>
</evidence>
<dbReference type="CDD" id="cd01169">
    <property type="entry name" value="HMPP_kinase"/>
    <property type="match status" value="1"/>
</dbReference>
<feature type="compositionally biased region" description="Low complexity" evidence="10">
    <location>
        <begin position="550"/>
        <end position="561"/>
    </location>
</feature>
<dbReference type="SUPFAM" id="SSF53613">
    <property type="entry name" value="Ribokinase-like"/>
    <property type="match status" value="1"/>
</dbReference>
<organism evidence="13 14">
    <name type="scientific">Cellulomonas cellasea</name>
    <dbReference type="NCBI Taxonomy" id="43670"/>
    <lineage>
        <taxon>Bacteria</taxon>
        <taxon>Bacillati</taxon>
        <taxon>Actinomycetota</taxon>
        <taxon>Actinomycetes</taxon>
        <taxon>Micrococcales</taxon>
        <taxon>Cellulomonadaceae</taxon>
        <taxon>Cellulomonas</taxon>
    </lineage>
</organism>
<dbReference type="SUPFAM" id="SSF48613">
    <property type="entry name" value="Heme oxygenase-like"/>
    <property type="match status" value="1"/>
</dbReference>